<keyword evidence="2" id="KW-1185">Reference proteome</keyword>
<dbReference type="AlphaFoldDB" id="A0A1X1YHK6"/>
<protein>
    <submittedName>
        <fullName evidence="1">Uncharacterized protein</fullName>
    </submittedName>
</protein>
<dbReference type="RefSeq" id="WP_085265127.1">
    <property type="nucleotide sequence ID" value="NZ_LQPG01000022.1"/>
</dbReference>
<organism evidence="1 2">
    <name type="scientific">Mycolicibacter longobardus</name>
    <dbReference type="NCBI Taxonomy" id="1108812"/>
    <lineage>
        <taxon>Bacteria</taxon>
        <taxon>Bacillati</taxon>
        <taxon>Actinomycetota</taxon>
        <taxon>Actinomycetes</taxon>
        <taxon>Mycobacteriales</taxon>
        <taxon>Mycobacteriaceae</taxon>
        <taxon>Mycolicibacter</taxon>
    </lineage>
</organism>
<accession>A0A1X1YHK6</accession>
<dbReference type="EMBL" id="LQPG01000022">
    <property type="protein sequence ID" value="ORW10495.1"/>
    <property type="molecule type" value="Genomic_DNA"/>
</dbReference>
<evidence type="ECO:0000313" key="1">
    <source>
        <dbReference type="EMBL" id="ORW10495.1"/>
    </source>
</evidence>
<proteinExistence type="predicted"/>
<name>A0A1X1YHK6_9MYCO</name>
<evidence type="ECO:0000313" key="2">
    <source>
        <dbReference type="Proteomes" id="UP000193866"/>
    </source>
</evidence>
<gene>
    <name evidence="1" type="ORF">AWC16_14095</name>
</gene>
<comment type="caution">
    <text evidence="1">The sequence shown here is derived from an EMBL/GenBank/DDBJ whole genome shotgun (WGS) entry which is preliminary data.</text>
</comment>
<dbReference type="Proteomes" id="UP000193866">
    <property type="component" value="Unassembled WGS sequence"/>
</dbReference>
<reference evidence="1 2" key="1">
    <citation type="submission" date="2016-01" db="EMBL/GenBank/DDBJ databases">
        <title>The new phylogeny of the genus Mycobacterium.</title>
        <authorList>
            <person name="Tarcisio F."/>
            <person name="Conor M."/>
            <person name="Antonella G."/>
            <person name="Elisabetta G."/>
            <person name="Giulia F.S."/>
            <person name="Sara T."/>
            <person name="Anna F."/>
            <person name="Clotilde B."/>
            <person name="Roberto B."/>
            <person name="Veronica D.S."/>
            <person name="Fabio R."/>
            <person name="Monica P."/>
            <person name="Olivier J."/>
            <person name="Enrico T."/>
            <person name="Nicola S."/>
        </authorList>
    </citation>
    <scope>NUCLEOTIDE SEQUENCE [LARGE SCALE GENOMIC DNA]</scope>
    <source>
        <strain evidence="1 2">DSM 45394</strain>
    </source>
</reference>
<sequence length="59" mass="6715">MAFFVTTSVIALHGPTQRQARNRVASRLRDRLGARREVHRQQRAERYVAHMPTAVLGAC</sequence>
<dbReference type="OrthoDB" id="4562780at2"/>